<dbReference type="EMBL" id="CP002347">
    <property type="protein sequence ID" value="ADR18317.1"/>
    <property type="molecule type" value="Genomic_DNA"/>
</dbReference>
<evidence type="ECO:0000313" key="3">
    <source>
        <dbReference type="Proteomes" id="UP000007039"/>
    </source>
</evidence>
<gene>
    <name evidence="2" type="ordered locus">Calni_0404</name>
</gene>
<dbReference type="SUPFAM" id="SSF48452">
    <property type="entry name" value="TPR-like"/>
    <property type="match status" value="1"/>
</dbReference>
<reference key="1">
    <citation type="submission" date="2010-11" db="EMBL/GenBank/DDBJ databases">
        <title>The complete genome of chromosome of Calditerrivibrio nitroreducens DSM 19672.</title>
        <authorList>
            <consortium name="US DOE Joint Genome Institute (JGI-PGF)"/>
            <person name="Lucas S."/>
            <person name="Copeland A."/>
            <person name="Lapidus A."/>
            <person name="Bruce D."/>
            <person name="Goodwin L."/>
            <person name="Pitluck S."/>
            <person name="Kyrpides N."/>
            <person name="Mavromatis K."/>
            <person name="Ivanova N."/>
            <person name="Mikhailova N."/>
            <person name="Zeytun A."/>
            <person name="Brettin T."/>
            <person name="Detter J.C."/>
            <person name="Tapia R."/>
            <person name="Han C."/>
            <person name="Land M."/>
            <person name="Hauser L."/>
            <person name="Markowitz V."/>
            <person name="Cheng J.-F."/>
            <person name="Hugenholtz P."/>
            <person name="Woyke T."/>
            <person name="Wu D."/>
            <person name="Spring S."/>
            <person name="Schroeder M."/>
            <person name="Brambilla E."/>
            <person name="Klenk H.-P."/>
            <person name="Eisen J.A."/>
        </authorList>
    </citation>
    <scope>NUCLEOTIDE SEQUENCE [LARGE SCALE GENOMIC DNA]</scope>
    <source>
        <strain>DSM 19672</strain>
    </source>
</reference>
<evidence type="ECO:0000256" key="1">
    <source>
        <dbReference type="SAM" id="Phobius"/>
    </source>
</evidence>
<feature type="transmembrane region" description="Helical" evidence="1">
    <location>
        <begin position="27"/>
        <end position="48"/>
    </location>
</feature>
<dbReference type="HOGENOM" id="CLU_1150566_0_0_0"/>
<feature type="transmembrane region" description="Helical" evidence="1">
    <location>
        <begin position="5"/>
        <end position="21"/>
    </location>
</feature>
<dbReference type="RefSeq" id="WP_013450533.1">
    <property type="nucleotide sequence ID" value="NC_014758.1"/>
</dbReference>
<dbReference type="Proteomes" id="UP000007039">
    <property type="component" value="Chromosome"/>
</dbReference>
<keyword evidence="1" id="KW-1133">Transmembrane helix</keyword>
<reference evidence="2 3" key="2">
    <citation type="journal article" date="2011" name="Stand. Genomic Sci.">
        <title>Complete genome sequence of Calditerrivibrio nitroreducens type strain (Yu37-1).</title>
        <authorList>
            <person name="Pitluck S."/>
            <person name="Sikorski J."/>
            <person name="Zeytun A."/>
            <person name="Lapidus A."/>
            <person name="Nolan M."/>
            <person name="Lucas S."/>
            <person name="Hammon N."/>
            <person name="Deshpande S."/>
            <person name="Cheng J.F."/>
            <person name="Tapia R."/>
            <person name="Han C."/>
            <person name="Goodwin L."/>
            <person name="Liolios K."/>
            <person name="Pagani I."/>
            <person name="Ivanova N."/>
            <person name="Mavromatis K."/>
            <person name="Pati A."/>
            <person name="Chen A."/>
            <person name="Palaniappan K."/>
            <person name="Hauser L."/>
            <person name="Chang Y.J."/>
            <person name="Jeffries C.D."/>
            <person name="Detter J.C."/>
            <person name="Brambilla E."/>
            <person name="Djao O.D."/>
            <person name="Rohde M."/>
            <person name="Spring S."/>
            <person name="Goker M."/>
            <person name="Woyke T."/>
            <person name="Bristow J."/>
            <person name="Eisen J.A."/>
            <person name="Markowitz V."/>
            <person name="Hugenholtz P."/>
            <person name="Kyrpides N.C."/>
            <person name="Klenk H.P."/>
            <person name="Land M."/>
        </authorList>
    </citation>
    <scope>NUCLEOTIDE SEQUENCE [LARGE SCALE GENOMIC DNA]</scope>
    <source>
        <strain evidence="3">DSM 19672 / NBRC 101217 / Yu37-1</strain>
    </source>
</reference>
<dbReference type="OrthoDB" id="9787150at2"/>
<sequence precursor="true">MFTIVISAFSGALFGLLMFYITKSFILALITGMVIVLAINFFVGRYFLKKLTELFKLVEKDVRSDKAERAIERLKEGYKYANWQFFVKEQINSQIGIILYSKKRMEEALPYLQKGFQKNWLSMAMLATYYYKEKQYDKMKDVMEKAIKNSPKEGFLYSLYAYYLQSINETEKALEVLTNGNKKVPLDEKLEAALESVKNNKKIKIQNYGNLWLQLNIEKIPQGAKPYHMHLMNQKIRRR</sequence>
<dbReference type="AlphaFoldDB" id="E4TEJ1"/>
<dbReference type="InterPro" id="IPR011990">
    <property type="entry name" value="TPR-like_helical_dom_sf"/>
</dbReference>
<dbReference type="KEGG" id="cni:Calni_0404"/>
<name>E4TEJ1_CALNY</name>
<keyword evidence="3" id="KW-1185">Reference proteome</keyword>
<keyword evidence="1" id="KW-0472">Membrane</keyword>
<dbReference type="STRING" id="768670.Calni_0404"/>
<keyword evidence="1" id="KW-0812">Transmembrane</keyword>
<proteinExistence type="predicted"/>
<accession>E4TEJ1</accession>
<dbReference type="eggNOG" id="COG0457">
    <property type="taxonomic scope" value="Bacteria"/>
</dbReference>
<dbReference type="Gene3D" id="1.25.40.10">
    <property type="entry name" value="Tetratricopeptide repeat domain"/>
    <property type="match status" value="1"/>
</dbReference>
<protein>
    <submittedName>
        <fullName evidence="2">Uncharacterized protein</fullName>
    </submittedName>
</protein>
<organism evidence="2 3">
    <name type="scientific">Calditerrivibrio nitroreducens (strain DSM 19672 / NBRC 101217 / Yu37-1)</name>
    <dbReference type="NCBI Taxonomy" id="768670"/>
    <lineage>
        <taxon>Bacteria</taxon>
        <taxon>Pseudomonadati</taxon>
        <taxon>Deferribacterota</taxon>
        <taxon>Deferribacteres</taxon>
        <taxon>Deferribacterales</taxon>
        <taxon>Calditerrivibrionaceae</taxon>
    </lineage>
</organism>
<evidence type="ECO:0000313" key="2">
    <source>
        <dbReference type="EMBL" id="ADR18317.1"/>
    </source>
</evidence>